<evidence type="ECO:0000313" key="2">
    <source>
        <dbReference type="EMBL" id="QKH23410.1"/>
    </source>
</evidence>
<gene>
    <name evidence="1" type="ORF">BF38_4897</name>
    <name evidence="2" type="ORF">FOC89_05195</name>
</gene>
<dbReference type="Proteomes" id="UP000031876">
    <property type="component" value="Chromosome"/>
</dbReference>
<dbReference type="EMBL" id="CP053980">
    <property type="protein sequence ID" value="QKH23410.1"/>
    <property type="molecule type" value="Genomic_DNA"/>
</dbReference>
<evidence type="ECO:0000313" key="1">
    <source>
        <dbReference type="EMBL" id="AJG74251.1"/>
    </source>
</evidence>
<dbReference type="KEGG" id="btw:BF38_4897"/>
<evidence type="ECO:0000313" key="4">
    <source>
        <dbReference type="Proteomes" id="UP000501107"/>
    </source>
</evidence>
<proteinExistence type="predicted"/>
<dbReference type="Proteomes" id="UP000501107">
    <property type="component" value="Chromosome"/>
</dbReference>
<evidence type="ECO:0000313" key="3">
    <source>
        <dbReference type="Proteomes" id="UP000031876"/>
    </source>
</evidence>
<organism evidence="2 4">
    <name type="scientific">Bacillus thuringiensis</name>
    <dbReference type="NCBI Taxonomy" id="1428"/>
    <lineage>
        <taxon>Bacteria</taxon>
        <taxon>Bacillati</taxon>
        <taxon>Bacillota</taxon>
        <taxon>Bacilli</taxon>
        <taxon>Bacillales</taxon>
        <taxon>Bacillaceae</taxon>
        <taxon>Bacillus</taxon>
        <taxon>Bacillus cereus group</taxon>
    </lineage>
</organism>
<protein>
    <recommendedName>
        <fullName evidence="5">Amidohydrolase</fullName>
    </recommendedName>
</protein>
<sequence>MYSIPHHHSQFDFDERAMLIGGKFLLSRIDSYVRDGKESLHHVEVKK</sequence>
<dbReference type="EMBL" id="CP009335">
    <property type="protein sequence ID" value="AJG74251.1"/>
    <property type="molecule type" value="Genomic_DNA"/>
</dbReference>
<reference evidence="1 3" key="1">
    <citation type="journal article" date="2015" name="Genome Announc.">
        <title>Complete genome sequences for 35 biothreat assay-relevant bacillus species.</title>
        <authorList>
            <person name="Johnson S.L."/>
            <person name="Daligault H.E."/>
            <person name="Davenport K.W."/>
            <person name="Jaissle J."/>
            <person name="Frey K.G."/>
            <person name="Ladner J.T."/>
            <person name="Broomall S.M."/>
            <person name="Bishop-Lilly K.A."/>
            <person name="Bruce D.C."/>
            <person name="Gibbons H.S."/>
            <person name="Coyne S.R."/>
            <person name="Lo C.C."/>
            <person name="Meincke L."/>
            <person name="Munk A.C."/>
            <person name="Koroleva G.I."/>
            <person name="Rosenzweig C.N."/>
            <person name="Palacios G.F."/>
            <person name="Redden C.L."/>
            <person name="Minogue T.D."/>
            <person name="Chain P.S."/>
        </authorList>
    </citation>
    <scope>NUCLEOTIDE SEQUENCE [LARGE SCALE GENOMIC DNA]</scope>
    <source>
        <strain evidence="1 3">HD1011</strain>
    </source>
</reference>
<name>A0A0B5NK21_BACTU</name>
<dbReference type="AlphaFoldDB" id="A0A0B5NK21"/>
<accession>A0A0B5NK21</accession>
<dbReference type="RefSeq" id="WP_003298148.1">
    <property type="nucleotide sequence ID" value="NZ_CP009335.1"/>
</dbReference>
<reference evidence="2 4" key="2">
    <citation type="submission" date="2020-05" db="EMBL/GenBank/DDBJ databases">
        <title>FDA dAtabase for Regulatory Grade micrObial Sequences (FDA-ARGOS): Supporting development and validation of Infectious Disease Dx tests.</title>
        <authorList>
            <person name="Nelson B."/>
            <person name="Plummer A."/>
            <person name="Tallon L."/>
            <person name="Sadzewicz L."/>
            <person name="Zhao X."/>
            <person name="Vavikolanu K."/>
            <person name="Mehta A."/>
            <person name="Aluvathingal J."/>
            <person name="Nadendla S."/>
            <person name="Myers T."/>
            <person name="Yan Y."/>
            <person name="Sichtig H."/>
        </authorList>
    </citation>
    <scope>NUCLEOTIDE SEQUENCE [LARGE SCALE GENOMIC DNA]</scope>
    <source>
        <strain evidence="2 4">FDAARGOS_795</strain>
    </source>
</reference>
<evidence type="ECO:0008006" key="5">
    <source>
        <dbReference type="Google" id="ProtNLM"/>
    </source>
</evidence>